<evidence type="ECO:0000313" key="1">
    <source>
        <dbReference type="EMBL" id="KJA18117.1"/>
    </source>
</evidence>
<organism evidence="1 2">
    <name type="scientific">Hypholoma sublateritium (strain FD-334 SS-4)</name>
    <dbReference type="NCBI Taxonomy" id="945553"/>
    <lineage>
        <taxon>Eukaryota</taxon>
        <taxon>Fungi</taxon>
        <taxon>Dikarya</taxon>
        <taxon>Basidiomycota</taxon>
        <taxon>Agaricomycotina</taxon>
        <taxon>Agaricomycetes</taxon>
        <taxon>Agaricomycetidae</taxon>
        <taxon>Agaricales</taxon>
        <taxon>Agaricineae</taxon>
        <taxon>Strophariaceae</taxon>
        <taxon>Hypholoma</taxon>
    </lineage>
</organism>
<reference evidence="2" key="1">
    <citation type="submission" date="2014-04" db="EMBL/GenBank/DDBJ databases">
        <title>Evolutionary Origins and Diversification of the Mycorrhizal Mutualists.</title>
        <authorList>
            <consortium name="DOE Joint Genome Institute"/>
            <consortium name="Mycorrhizal Genomics Consortium"/>
            <person name="Kohler A."/>
            <person name="Kuo A."/>
            <person name="Nagy L.G."/>
            <person name="Floudas D."/>
            <person name="Copeland A."/>
            <person name="Barry K.W."/>
            <person name="Cichocki N."/>
            <person name="Veneault-Fourrey C."/>
            <person name="LaButti K."/>
            <person name="Lindquist E.A."/>
            <person name="Lipzen A."/>
            <person name="Lundell T."/>
            <person name="Morin E."/>
            <person name="Murat C."/>
            <person name="Riley R."/>
            <person name="Ohm R."/>
            <person name="Sun H."/>
            <person name="Tunlid A."/>
            <person name="Henrissat B."/>
            <person name="Grigoriev I.V."/>
            <person name="Hibbett D.S."/>
            <person name="Martin F."/>
        </authorList>
    </citation>
    <scope>NUCLEOTIDE SEQUENCE [LARGE SCALE GENOMIC DNA]</scope>
    <source>
        <strain evidence="2">FD-334 SS-4</strain>
    </source>
</reference>
<keyword evidence="2" id="KW-1185">Reference proteome</keyword>
<dbReference type="EMBL" id="KN817593">
    <property type="protein sequence ID" value="KJA18117.1"/>
    <property type="molecule type" value="Genomic_DNA"/>
</dbReference>
<feature type="non-terminal residue" evidence="1">
    <location>
        <position position="1"/>
    </location>
</feature>
<proteinExistence type="predicted"/>
<dbReference type="OrthoDB" id="5365701at2759"/>
<sequence>QYTRAYDQLLQTTDRQNTILQSLKNQNWTLYYALPARHLRALVHFISLTEVSTVSS</sequence>
<dbReference type="AlphaFoldDB" id="A0A0D2KU38"/>
<evidence type="ECO:0000313" key="2">
    <source>
        <dbReference type="Proteomes" id="UP000054270"/>
    </source>
</evidence>
<dbReference type="Proteomes" id="UP000054270">
    <property type="component" value="Unassembled WGS sequence"/>
</dbReference>
<gene>
    <name evidence="1" type="ORF">HYPSUDRAFT_145461</name>
</gene>
<name>A0A0D2KU38_HYPSF</name>
<accession>A0A0D2KU38</accession>
<protein>
    <submittedName>
        <fullName evidence="1">Uncharacterized protein</fullName>
    </submittedName>
</protein>